<accession>A0A558CV45</accession>
<dbReference type="NCBIfam" id="TIGR00072">
    <property type="entry name" value="hydrog_prot"/>
    <property type="match status" value="1"/>
</dbReference>
<evidence type="ECO:0000313" key="8">
    <source>
        <dbReference type="EMBL" id="TVT52640.1"/>
    </source>
</evidence>
<dbReference type="InterPro" id="IPR023430">
    <property type="entry name" value="Pept_HybD-like_dom_sf"/>
</dbReference>
<comment type="caution">
    <text evidence="8">The sequence shown here is derived from an EMBL/GenBank/DDBJ whole genome shotgun (WGS) entry which is preliminary data.</text>
</comment>
<organism evidence="8 9">
    <name type="scientific">Sedimenticola thiotaurini</name>
    <dbReference type="NCBI Taxonomy" id="1543721"/>
    <lineage>
        <taxon>Bacteria</taxon>
        <taxon>Pseudomonadati</taxon>
        <taxon>Pseudomonadota</taxon>
        <taxon>Gammaproteobacteria</taxon>
        <taxon>Chromatiales</taxon>
        <taxon>Sedimenticolaceae</taxon>
        <taxon>Sedimenticola</taxon>
    </lineage>
</organism>
<dbReference type="SUPFAM" id="SSF53163">
    <property type="entry name" value="HybD-like"/>
    <property type="match status" value="1"/>
</dbReference>
<evidence type="ECO:0000256" key="5">
    <source>
        <dbReference type="ARBA" id="ARBA00022750"/>
    </source>
</evidence>
<dbReference type="GO" id="GO:0008047">
    <property type="term" value="F:enzyme activator activity"/>
    <property type="evidence" value="ECO:0007669"/>
    <property type="project" value="InterPro"/>
</dbReference>
<dbReference type="Gene3D" id="3.40.50.1450">
    <property type="entry name" value="HybD-like"/>
    <property type="match status" value="1"/>
</dbReference>
<name>A0A558CV45_9GAMM</name>
<proteinExistence type="inferred from homology"/>
<feature type="binding site" evidence="7">
    <location>
        <position position="31"/>
    </location>
    <ligand>
        <name>Ni(2+)</name>
        <dbReference type="ChEBI" id="CHEBI:49786"/>
    </ligand>
</feature>
<dbReference type="FunFam" id="3.40.50.1450:FF:000002">
    <property type="entry name" value="Hydrogenase 1 maturation protease"/>
    <property type="match status" value="1"/>
</dbReference>
<dbReference type="InterPro" id="IPR004419">
    <property type="entry name" value="Pept_A31_hyd_express"/>
</dbReference>
<dbReference type="GO" id="GO:0016485">
    <property type="term" value="P:protein processing"/>
    <property type="evidence" value="ECO:0007669"/>
    <property type="project" value="InterPro"/>
</dbReference>
<keyword evidence="5" id="KW-0064">Aspartyl protease</keyword>
<evidence type="ECO:0000256" key="1">
    <source>
        <dbReference type="ARBA" id="ARBA00006814"/>
    </source>
</evidence>
<dbReference type="Pfam" id="PF01750">
    <property type="entry name" value="HycI"/>
    <property type="match status" value="1"/>
</dbReference>
<comment type="similarity">
    <text evidence="1">Belongs to the peptidase A31 family.</text>
</comment>
<dbReference type="NCBIfam" id="TIGR00140">
    <property type="entry name" value="hupD"/>
    <property type="match status" value="1"/>
</dbReference>
<evidence type="ECO:0000256" key="7">
    <source>
        <dbReference type="PIRSR" id="PIRSR604419-1"/>
    </source>
</evidence>
<gene>
    <name evidence="8" type="primary">hybD</name>
    <name evidence="8" type="ORF">FHK82_12995</name>
</gene>
<evidence type="ECO:0000256" key="4">
    <source>
        <dbReference type="ARBA" id="ARBA00022723"/>
    </source>
</evidence>
<dbReference type="AlphaFoldDB" id="A0A558CV45"/>
<dbReference type="EMBL" id="VMRY01000066">
    <property type="protein sequence ID" value="TVT52640.1"/>
    <property type="molecule type" value="Genomic_DNA"/>
</dbReference>
<dbReference type="Proteomes" id="UP000317355">
    <property type="component" value="Unassembled WGS sequence"/>
</dbReference>
<evidence type="ECO:0000256" key="6">
    <source>
        <dbReference type="ARBA" id="ARBA00022801"/>
    </source>
</evidence>
<reference evidence="8 9" key="1">
    <citation type="submission" date="2019-07" db="EMBL/GenBank/DDBJ databases">
        <title>The pathways for chlorine oxyanion respiration interact through the shared metabolite chlorate.</title>
        <authorList>
            <person name="Barnum T.P."/>
            <person name="Cheng Y."/>
            <person name="Hill K.A."/>
            <person name="Lucas L.N."/>
            <person name="Carlson H.K."/>
            <person name="Coates J.D."/>
        </authorList>
    </citation>
    <scope>NUCLEOTIDE SEQUENCE [LARGE SCALE GENOMIC DNA]</scope>
    <source>
        <strain evidence="8">BK-3</strain>
    </source>
</reference>
<evidence type="ECO:0000256" key="3">
    <source>
        <dbReference type="ARBA" id="ARBA00022670"/>
    </source>
</evidence>
<dbReference type="PRINTS" id="PR00446">
    <property type="entry name" value="HYDRGNUPTAKE"/>
</dbReference>
<evidence type="ECO:0000313" key="9">
    <source>
        <dbReference type="Proteomes" id="UP000317355"/>
    </source>
</evidence>
<feature type="binding site" evidence="7">
    <location>
        <position position="108"/>
    </location>
    <ligand>
        <name>Ni(2+)</name>
        <dbReference type="ChEBI" id="CHEBI:49786"/>
    </ligand>
</feature>
<dbReference type="InterPro" id="IPR000671">
    <property type="entry name" value="Peptidase_A31"/>
</dbReference>
<keyword evidence="3" id="KW-0645">Protease</keyword>
<dbReference type="CDD" id="cd06062">
    <property type="entry name" value="H2MP_MemB-H2up"/>
    <property type="match status" value="1"/>
</dbReference>
<keyword evidence="4 7" id="KW-0479">Metal-binding</keyword>
<dbReference type="PANTHER" id="PTHR30302">
    <property type="entry name" value="HYDROGENASE 1 MATURATION PROTEASE"/>
    <property type="match status" value="1"/>
</dbReference>
<dbReference type="PANTHER" id="PTHR30302:SF1">
    <property type="entry name" value="HYDROGENASE 2 MATURATION PROTEASE"/>
    <property type="match status" value="1"/>
</dbReference>
<dbReference type="GO" id="GO:0004190">
    <property type="term" value="F:aspartic-type endopeptidase activity"/>
    <property type="evidence" value="ECO:0007669"/>
    <property type="project" value="UniProtKB-KW"/>
</dbReference>
<protein>
    <submittedName>
        <fullName evidence="8">HyaD/HybD family hydrogenase maturation endopeptidase</fullName>
    </submittedName>
</protein>
<sequence>MSSNRSSVNDVNRPQPNVLILGIGNLLWADEGFGVRAVETLQQWYRYPEHVRAMDGGTQGVYLVQEVRESDLLIVFDAIDYGLPPGTLKLIEGEAVPKYLGVKKVSLHQTGFQEVLALAEMLGDYPEKILLIGVQPVEIEDFGGSLRSEVKAQIEPAIEQAIAFLSAHGISVSRRTRPLLADRLSSAISDMTRYEHERPGPEQVCRLGDERVLLSGEYQIEHRPAALDGSAMSVGLDQHLNKYRTDTRG</sequence>
<keyword evidence="6" id="KW-0378">Hydrolase</keyword>
<dbReference type="GO" id="GO:0046872">
    <property type="term" value="F:metal ion binding"/>
    <property type="evidence" value="ECO:0007669"/>
    <property type="project" value="UniProtKB-KW"/>
</dbReference>
<keyword evidence="2 7" id="KW-0533">Nickel</keyword>
<feature type="binding site" evidence="7">
    <location>
        <position position="77"/>
    </location>
    <ligand>
        <name>Ni(2+)</name>
        <dbReference type="ChEBI" id="CHEBI:49786"/>
    </ligand>
</feature>
<evidence type="ECO:0000256" key="2">
    <source>
        <dbReference type="ARBA" id="ARBA00022596"/>
    </source>
</evidence>